<dbReference type="GO" id="GO:1990904">
    <property type="term" value="C:ribonucleoprotein complex"/>
    <property type="evidence" value="ECO:0007669"/>
    <property type="project" value="UniProtKB-KW"/>
</dbReference>
<dbReference type="Gene3D" id="2.40.50.140">
    <property type="entry name" value="Nucleic acid-binding proteins"/>
    <property type="match status" value="1"/>
</dbReference>
<sequence>MDSSKAPVKLAKVIKVDFCGRLSMHSAKSSIHEQVLGRTGSRGGVTQVRVEFMDDTSRTIIRNVKGPVREEDILALLESEREARYAYVTLLTKTSYLAGVLVLDLCLRAVHSKYPLVVMVTPSLPEGARAVLRQRRIVMREVKSLRPPEGKHILAAHDSRFADTWTKLRGFELEEFDRIVLLDSDMVVLKNMDELMQLDLPHDHIAAVHVCSCNPRDIRHYPLDWKPCNCAYTAVKYPTAPPPVITEHSPRPYTQLNSGTVVLNPSKGLSADIIRFLFTCDRVSEWTFPDQDLLSEYFKGKWKPISWYYNALRSLRNVHPVLWSKSEIRCLHYIYADKPWQSRKTPPKSEDGFEVMNRWWWEYFDRLGETMAREDPEGWALVISTVDRTL</sequence>
<keyword evidence="5" id="KW-1185">Reference proteome</keyword>
<dbReference type="Gene3D" id="3.90.550.10">
    <property type="entry name" value="Spore Coat Polysaccharide Biosynthesis Protein SpsA, Chain A"/>
    <property type="match status" value="1"/>
</dbReference>
<evidence type="ECO:0000313" key="4">
    <source>
        <dbReference type="EMBL" id="PPQ70970.1"/>
    </source>
</evidence>
<dbReference type="Proteomes" id="UP000284706">
    <property type="component" value="Unassembled WGS sequence"/>
</dbReference>
<protein>
    <recommendedName>
        <fullName evidence="6">Glycosyl transferase family 8 C-terminal domain-containing protein</fullName>
    </recommendedName>
</protein>
<accession>A0A409VXM0</accession>
<dbReference type="SUPFAM" id="SSF50249">
    <property type="entry name" value="Nucleic acid-binding proteins"/>
    <property type="match status" value="1"/>
</dbReference>
<dbReference type="Pfam" id="PF01200">
    <property type="entry name" value="Ribosomal_S28e"/>
    <property type="match status" value="1"/>
</dbReference>
<dbReference type="InterPro" id="IPR000289">
    <property type="entry name" value="Ribosomal_eS28"/>
</dbReference>
<keyword evidence="3" id="KW-0687">Ribonucleoprotein</keyword>
<gene>
    <name evidence="4" type="ORF">CVT26_014236</name>
</gene>
<evidence type="ECO:0000256" key="2">
    <source>
        <dbReference type="ARBA" id="ARBA00022980"/>
    </source>
</evidence>
<dbReference type="CDD" id="cd04457">
    <property type="entry name" value="S1_S28E"/>
    <property type="match status" value="1"/>
</dbReference>
<keyword evidence="2" id="KW-0689">Ribosomal protein</keyword>
<comment type="similarity">
    <text evidence="1">Belongs to the eukaryotic ribosomal protein eS28 family.</text>
</comment>
<dbReference type="EMBL" id="NHYE01005520">
    <property type="protein sequence ID" value="PPQ70970.1"/>
    <property type="molecule type" value="Genomic_DNA"/>
</dbReference>
<dbReference type="CDD" id="cd02537">
    <property type="entry name" value="GT8_Glycogenin"/>
    <property type="match status" value="1"/>
</dbReference>
<dbReference type="InterPro" id="IPR002495">
    <property type="entry name" value="Glyco_trans_8"/>
</dbReference>
<dbReference type="STRING" id="231916.A0A409VXM0"/>
<dbReference type="FunCoup" id="A0A409VXM0">
    <property type="interactions" value="636"/>
</dbReference>
<dbReference type="AlphaFoldDB" id="A0A409VXM0"/>
<dbReference type="InterPro" id="IPR012340">
    <property type="entry name" value="NA-bd_OB-fold"/>
</dbReference>
<proteinExistence type="inferred from homology"/>
<organism evidence="4 5">
    <name type="scientific">Gymnopilus dilepis</name>
    <dbReference type="NCBI Taxonomy" id="231916"/>
    <lineage>
        <taxon>Eukaryota</taxon>
        <taxon>Fungi</taxon>
        <taxon>Dikarya</taxon>
        <taxon>Basidiomycota</taxon>
        <taxon>Agaricomycotina</taxon>
        <taxon>Agaricomycetes</taxon>
        <taxon>Agaricomycetidae</taxon>
        <taxon>Agaricales</taxon>
        <taxon>Agaricineae</taxon>
        <taxon>Hymenogastraceae</taxon>
        <taxon>Gymnopilus</taxon>
    </lineage>
</organism>
<reference evidence="4 5" key="1">
    <citation type="journal article" date="2018" name="Evol. Lett.">
        <title>Horizontal gene cluster transfer increased hallucinogenic mushroom diversity.</title>
        <authorList>
            <person name="Reynolds H.T."/>
            <person name="Vijayakumar V."/>
            <person name="Gluck-Thaler E."/>
            <person name="Korotkin H.B."/>
            <person name="Matheny P.B."/>
            <person name="Slot J.C."/>
        </authorList>
    </citation>
    <scope>NUCLEOTIDE SEQUENCE [LARGE SCALE GENOMIC DNA]</scope>
    <source>
        <strain evidence="4 5">SRW20</strain>
    </source>
</reference>
<dbReference type="GO" id="GO:0003735">
    <property type="term" value="F:structural constituent of ribosome"/>
    <property type="evidence" value="ECO:0007669"/>
    <property type="project" value="InterPro"/>
</dbReference>
<dbReference type="SUPFAM" id="SSF53448">
    <property type="entry name" value="Nucleotide-diphospho-sugar transferases"/>
    <property type="match status" value="1"/>
</dbReference>
<dbReference type="PANTHER" id="PTHR11183">
    <property type="entry name" value="GLYCOGENIN SUBFAMILY MEMBER"/>
    <property type="match status" value="1"/>
</dbReference>
<dbReference type="OrthoDB" id="2014201at2759"/>
<dbReference type="Pfam" id="PF01501">
    <property type="entry name" value="Glyco_transf_8"/>
    <property type="match status" value="1"/>
</dbReference>
<evidence type="ECO:0000313" key="5">
    <source>
        <dbReference type="Proteomes" id="UP000284706"/>
    </source>
</evidence>
<name>A0A409VXM0_9AGAR</name>
<dbReference type="InterPro" id="IPR029044">
    <property type="entry name" value="Nucleotide-diphossugar_trans"/>
</dbReference>
<dbReference type="GO" id="GO:0016757">
    <property type="term" value="F:glycosyltransferase activity"/>
    <property type="evidence" value="ECO:0007669"/>
    <property type="project" value="InterPro"/>
</dbReference>
<dbReference type="InterPro" id="IPR050587">
    <property type="entry name" value="GNT1/Glycosyltrans_8"/>
</dbReference>
<evidence type="ECO:0000256" key="3">
    <source>
        <dbReference type="ARBA" id="ARBA00023274"/>
    </source>
</evidence>
<dbReference type="InParanoid" id="A0A409VXM0"/>
<dbReference type="GO" id="GO:0006412">
    <property type="term" value="P:translation"/>
    <property type="evidence" value="ECO:0007669"/>
    <property type="project" value="InterPro"/>
</dbReference>
<evidence type="ECO:0000256" key="1">
    <source>
        <dbReference type="ARBA" id="ARBA00005943"/>
    </source>
</evidence>
<dbReference type="GO" id="GO:0005840">
    <property type="term" value="C:ribosome"/>
    <property type="evidence" value="ECO:0007669"/>
    <property type="project" value="UniProtKB-KW"/>
</dbReference>
<comment type="caution">
    <text evidence="4">The sequence shown here is derived from an EMBL/GenBank/DDBJ whole genome shotgun (WGS) entry which is preliminary data.</text>
</comment>
<evidence type="ECO:0008006" key="6">
    <source>
        <dbReference type="Google" id="ProtNLM"/>
    </source>
</evidence>